<dbReference type="Pfam" id="PF14853">
    <property type="entry name" value="Fis1_TPR_C"/>
    <property type="match status" value="1"/>
</dbReference>
<organism evidence="2">
    <name type="scientific">Trichuris suis</name>
    <name type="common">pig whipworm</name>
    <dbReference type="NCBI Taxonomy" id="68888"/>
    <lineage>
        <taxon>Eukaryota</taxon>
        <taxon>Metazoa</taxon>
        <taxon>Ecdysozoa</taxon>
        <taxon>Nematoda</taxon>
        <taxon>Enoplea</taxon>
        <taxon>Dorylaimia</taxon>
        <taxon>Trichinellida</taxon>
        <taxon>Trichuridae</taxon>
        <taxon>Trichuris</taxon>
    </lineage>
</organism>
<accession>A0A085NCX6</accession>
<evidence type="ECO:0000256" key="1">
    <source>
        <dbReference type="SAM" id="Phobius"/>
    </source>
</evidence>
<dbReference type="GO" id="GO:0005741">
    <property type="term" value="C:mitochondrial outer membrane"/>
    <property type="evidence" value="ECO:0007669"/>
    <property type="project" value="TreeGrafter"/>
</dbReference>
<dbReference type="Gene3D" id="1.25.40.10">
    <property type="entry name" value="Tetratricopeptide repeat domain"/>
    <property type="match status" value="1"/>
</dbReference>
<dbReference type="GO" id="GO:0043653">
    <property type="term" value="P:mitochondrial fragmentation involved in apoptotic process"/>
    <property type="evidence" value="ECO:0007669"/>
    <property type="project" value="TreeGrafter"/>
</dbReference>
<dbReference type="GO" id="GO:0005778">
    <property type="term" value="C:peroxisomal membrane"/>
    <property type="evidence" value="ECO:0007669"/>
    <property type="project" value="TreeGrafter"/>
</dbReference>
<evidence type="ECO:0008006" key="3">
    <source>
        <dbReference type="Google" id="ProtNLM"/>
    </source>
</evidence>
<sequence>MLADDLLRETVDDHGLKVAERAFQTELSSGKPSADATFLYAYFLVRSKESDVRLGLSLLSDLLNGNGSSKDDKLDYLFYTAVGHARLKNFDFALSLLDAISDNDAFQERANALKEAIEKRILKESYVNKGVIFSIVGGIVITLATALLRLR</sequence>
<dbReference type="EMBL" id="KL367516">
    <property type="protein sequence ID" value="KFD67322.1"/>
    <property type="molecule type" value="Genomic_DNA"/>
</dbReference>
<dbReference type="SUPFAM" id="SSF48452">
    <property type="entry name" value="TPR-like"/>
    <property type="match status" value="1"/>
</dbReference>
<dbReference type="PANTHER" id="PTHR13247:SF0">
    <property type="entry name" value="MITOCHONDRIAL FISSION 1 PROTEIN"/>
    <property type="match status" value="1"/>
</dbReference>
<gene>
    <name evidence="2" type="ORF">M514_05022</name>
</gene>
<keyword evidence="1" id="KW-0472">Membrane</keyword>
<dbReference type="InterPro" id="IPR016543">
    <property type="entry name" value="Fis1"/>
</dbReference>
<dbReference type="InterPro" id="IPR011990">
    <property type="entry name" value="TPR-like_helical_dom_sf"/>
</dbReference>
<reference evidence="2" key="1">
    <citation type="journal article" date="2014" name="Nat. Genet.">
        <title>Genome and transcriptome of the porcine whipworm Trichuris suis.</title>
        <authorList>
            <person name="Jex A.R."/>
            <person name="Nejsum P."/>
            <person name="Schwarz E.M."/>
            <person name="Hu L."/>
            <person name="Young N.D."/>
            <person name="Hall R.S."/>
            <person name="Korhonen P.K."/>
            <person name="Liao S."/>
            <person name="Thamsborg S."/>
            <person name="Xia J."/>
            <person name="Xu P."/>
            <person name="Wang S."/>
            <person name="Scheerlinck J.P."/>
            <person name="Hofmann A."/>
            <person name="Sternberg P.W."/>
            <person name="Wang J."/>
            <person name="Gasser R.B."/>
        </authorList>
    </citation>
    <scope>NUCLEOTIDE SEQUENCE [LARGE SCALE GENOMIC DNA]</scope>
    <source>
        <strain evidence="2">DCEP-RM93F</strain>
    </source>
</reference>
<proteinExistence type="predicted"/>
<dbReference type="PANTHER" id="PTHR13247">
    <property type="entry name" value="TETRATRICOPEPTIDE REPEAT PROTEIN 11 TPR REPEAT PROTEIN 11"/>
    <property type="match status" value="1"/>
</dbReference>
<dbReference type="AlphaFoldDB" id="A0A085NCX6"/>
<dbReference type="GO" id="GO:0000422">
    <property type="term" value="P:autophagy of mitochondrion"/>
    <property type="evidence" value="ECO:0007669"/>
    <property type="project" value="TreeGrafter"/>
</dbReference>
<keyword evidence="1" id="KW-1133">Transmembrane helix</keyword>
<dbReference type="Proteomes" id="UP000030758">
    <property type="component" value="Unassembled WGS sequence"/>
</dbReference>
<name>A0A085NCX6_9BILA</name>
<protein>
    <recommendedName>
        <fullName evidence="3">Mitochondrial fission 1 protein</fullName>
    </recommendedName>
</protein>
<evidence type="ECO:0000313" key="2">
    <source>
        <dbReference type="EMBL" id="KFD67322.1"/>
    </source>
</evidence>
<dbReference type="GO" id="GO:0000266">
    <property type="term" value="P:mitochondrial fission"/>
    <property type="evidence" value="ECO:0007669"/>
    <property type="project" value="InterPro"/>
</dbReference>
<keyword evidence="1" id="KW-0812">Transmembrane</keyword>
<dbReference type="GO" id="GO:0016559">
    <property type="term" value="P:peroxisome fission"/>
    <property type="evidence" value="ECO:0007669"/>
    <property type="project" value="TreeGrafter"/>
</dbReference>
<dbReference type="InterPro" id="IPR028061">
    <property type="entry name" value="Fis1_TPR_C"/>
</dbReference>
<feature type="transmembrane region" description="Helical" evidence="1">
    <location>
        <begin position="130"/>
        <end position="150"/>
    </location>
</feature>